<organism evidence="2">
    <name type="scientific">Sypharochiton pelliserpentis</name>
    <dbReference type="NCBI Taxonomy" id="256427"/>
    <lineage>
        <taxon>Eukaryota</taxon>
        <taxon>Metazoa</taxon>
        <taxon>Spiralia</taxon>
        <taxon>Lophotrochozoa</taxon>
        <taxon>Mollusca</taxon>
        <taxon>Polyplacophora</taxon>
        <taxon>Neoloricata</taxon>
        <taxon>Chitonida</taxon>
        <taxon>Chitonina</taxon>
        <taxon>Chitonidae</taxon>
        <taxon>Chitoninae</taxon>
        <taxon>Sypharochiton</taxon>
    </lineage>
</organism>
<geneLocation type="mitochondrion" evidence="2"/>
<dbReference type="RefSeq" id="YP_009034074.1">
    <property type="nucleotide sequence ID" value="NC_024174.1"/>
</dbReference>
<evidence type="ECO:0000256" key="1">
    <source>
        <dbReference type="SAM" id="Phobius"/>
    </source>
</evidence>
<keyword evidence="1" id="KW-0472">Membrane</keyword>
<accession>A0A059UAK5</accession>
<reference evidence="2" key="1">
    <citation type="journal article" date="2014" name="Mitochondrial DNA">
        <title>The complete mitochondrial genomes of two chiton species (Sypharochiton pelliserpentis and Sypharochiton sinclairi) obtained using Illumina next generation sequencing.</title>
        <authorList>
            <person name="Veale A.J."/>
            <person name="Williams L."/>
            <person name="Tsai P."/>
            <person name="Thakur V."/>
            <person name="Lavery S."/>
        </authorList>
    </citation>
    <scope>NUCLEOTIDE SEQUENCE</scope>
</reference>
<dbReference type="AlphaFoldDB" id="A0A059UAK5"/>
<keyword evidence="1" id="KW-1133">Transmembrane helix</keyword>
<keyword evidence="2" id="KW-0496">Mitochondrion</keyword>
<evidence type="ECO:0000313" key="2">
    <source>
        <dbReference type="EMBL" id="AHZ60690.1"/>
    </source>
</evidence>
<dbReference type="CTD" id="4509"/>
<feature type="transmembrane region" description="Helical" evidence="1">
    <location>
        <begin position="6"/>
        <end position="29"/>
    </location>
</feature>
<gene>
    <name evidence="2" type="primary">ATP8</name>
</gene>
<sequence>MPQLAPLNWIFLMLFFWFMVMSMTIMFWWMKDKKFKISTDSKKVFSSKQWTW</sequence>
<dbReference type="GeneID" id="19524191"/>
<keyword evidence="1" id="KW-0812">Transmembrane</keyword>
<protein>
    <submittedName>
        <fullName evidence="2">ATP synthase F0 subunit 8</fullName>
    </submittedName>
</protein>
<proteinExistence type="predicted"/>
<name>A0A059UAK5_9MOLL</name>
<dbReference type="EMBL" id="KJ534307">
    <property type="protein sequence ID" value="AHZ60690.1"/>
    <property type="molecule type" value="Genomic_DNA"/>
</dbReference>